<reference evidence="1 2" key="1">
    <citation type="submission" date="2017-10" db="EMBL/GenBank/DDBJ databases">
        <title>Comparative genomics between pathogenic Norcardia.</title>
        <authorList>
            <person name="Zeng L."/>
        </authorList>
    </citation>
    <scope>NUCLEOTIDE SEQUENCE [LARGE SCALE GENOMIC DNA]</scope>
    <source>
        <strain evidence="1 2">NC_YFY_NT001</strain>
    </source>
</reference>
<dbReference type="Proteomes" id="UP000221961">
    <property type="component" value="Chromosome"/>
</dbReference>
<protein>
    <submittedName>
        <fullName evidence="1">Uncharacterized protein</fullName>
    </submittedName>
</protein>
<dbReference type="AlphaFoldDB" id="A0A291RDH6"/>
<gene>
    <name evidence="1" type="ORF">CRH09_01800</name>
</gene>
<dbReference type="Gene3D" id="3.20.20.80">
    <property type="entry name" value="Glycosidases"/>
    <property type="match status" value="1"/>
</dbReference>
<dbReference type="GeneID" id="88356167"/>
<accession>A0A291RDH6</accession>
<name>A0A291RDH6_9NOCA</name>
<organism evidence="1 2">
    <name type="scientific">Nocardia terpenica</name>
    <dbReference type="NCBI Taxonomy" id="455432"/>
    <lineage>
        <taxon>Bacteria</taxon>
        <taxon>Bacillati</taxon>
        <taxon>Actinomycetota</taxon>
        <taxon>Actinomycetes</taxon>
        <taxon>Mycobacteriales</taxon>
        <taxon>Nocardiaceae</taxon>
        <taxon>Nocardia</taxon>
    </lineage>
</organism>
<proteinExistence type="predicted"/>
<evidence type="ECO:0000313" key="2">
    <source>
        <dbReference type="Proteomes" id="UP000221961"/>
    </source>
</evidence>
<sequence>MGTEWADISQYQGIPVDDRYPHPVLSFRTNSGDRTDTLAVENACRAKELLDAGRLRVVIAYYFFWPGQANGDLHRTVLEQAGLWGHPRLVSMIDVEGAPVNGDKRIRGDQSGEVNDEAARLVGWYSDVRRVIGYWNPVADPELWPTRPPWLRLVVPSYGRPPGQPLLQPPGFLAHQYTSTGWCAPWPGDVDLNHCDLDLPELLAAFAIPSEGETVSDPVTEGAAQLHPFTGKLRPIAHPDNVNASTRTPAQPWPYDMWADVWNETVWDGFTLPAGDSGDRNADAERRSLIGWVLDTAARVRGLEAKLDRVLGGEEGR</sequence>
<dbReference type="SUPFAM" id="SSF51445">
    <property type="entry name" value="(Trans)glycosidases"/>
    <property type="match status" value="1"/>
</dbReference>
<dbReference type="KEGG" id="ntp:CRH09_01800"/>
<dbReference type="InterPro" id="IPR017853">
    <property type="entry name" value="GH"/>
</dbReference>
<dbReference type="RefSeq" id="WP_098692466.1">
    <property type="nucleotide sequence ID" value="NZ_CP023778.1"/>
</dbReference>
<evidence type="ECO:0000313" key="1">
    <source>
        <dbReference type="EMBL" id="ATL65152.1"/>
    </source>
</evidence>
<dbReference type="EMBL" id="CP023778">
    <property type="protein sequence ID" value="ATL65152.1"/>
    <property type="molecule type" value="Genomic_DNA"/>
</dbReference>